<keyword evidence="2" id="KW-0012">Acyltransferase</keyword>
<keyword evidence="1" id="KW-0808">Transferase</keyword>
<protein>
    <submittedName>
        <fullName evidence="4">GNAT family N-acetyltransferase</fullName>
    </submittedName>
</protein>
<dbReference type="InterPro" id="IPR000182">
    <property type="entry name" value="GNAT_dom"/>
</dbReference>
<dbReference type="InterPro" id="IPR016181">
    <property type="entry name" value="Acyl_CoA_acyltransferase"/>
</dbReference>
<evidence type="ECO:0000256" key="1">
    <source>
        <dbReference type="ARBA" id="ARBA00022679"/>
    </source>
</evidence>
<feature type="domain" description="N-acetyltransferase" evidence="3">
    <location>
        <begin position="13"/>
        <end position="161"/>
    </location>
</feature>
<dbReference type="Gene3D" id="3.40.630.30">
    <property type="match status" value="1"/>
</dbReference>
<evidence type="ECO:0000256" key="2">
    <source>
        <dbReference type="ARBA" id="ARBA00023315"/>
    </source>
</evidence>
<dbReference type="AlphaFoldDB" id="A0AAW9RM27"/>
<evidence type="ECO:0000259" key="3">
    <source>
        <dbReference type="PROSITE" id="PS51186"/>
    </source>
</evidence>
<dbReference type="GO" id="GO:0016747">
    <property type="term" value="F:acyltransferase activity, transferring groups other than amino-acyl groups"/>
    <property type="evidence" value="ECO:0007669"/>
    <property type="project" value="InterPro"/>
</dbReference>
<gene>
    <name evidence="4" type="ORF">V3328_05275</name>
</gene>
<dbReference type="PANTHER" id="PTHR43877">
    <property type="entry name" value="AMINOALKYLPHOSPHONATE N-ACETYLTRANSFERASE-RELATED-RELATED"/>
    <property type="match status" value="1"/>
</dbReference>
<keyword evidence="5" id="KW-1185">Reference proteome</keyword>
<sequence>MNGNKTEVAQVQPVFRRARAADVAAIVAMLADDPLGSRREDLSEPVAACYRAAFEAIDADPNQLLAVAEVGEATVGCLQLSFIPGLSRKGMWRGQIESVRISSSARGSGLGRLMIGWAIEECRRRDCGLVQLTTDKSRTDARRFYESLGFSASHEGMKLAL</sequence>
<dbReference type="Pfam" id="PF00583">
    <property type="entry name" value="Acetyltransf_1"/>
    <property type="match status" value="1"/>
</dbReference>
<proteinExistence type="predicted"/>
<dbReference type="SUPFAM" id="SSF55729">
    <property type="entry name" value="Acyl-CoA N-acyltransferases (Nat)"/>
    <property type="match status" value="1"/>
</dbReference>
<evidence type="ECO:0000313" key="4">
    <source>
        <dbReference type="EMBL" id="MEJ8570871.1"/>
    </source>
</evidence>
<dbReference type="PANTHER" id="PTHR43877:SF2">
    <property type="entry name" value="AMINOALKYLPHOSPHONATE N-ACETYLTRANSFERASE-RELATED"/>
    <property type="match status" value="1"/>
</dbReference>
<dbReference type="PROSITE" id="PS51186">
    <property type="entry name" value="GNAT"/>
    <property type="match status" value="1"/>
</dbReference>
<evidence type="ECO:0000313" key="5">
    <source>
        <dbReference type="Proteomes" id="UP001378188"/>
    </source>
</evidence>
<organism evidence="4 5">
    <name type="scientific">Microbaculum marinum</name>
    <dbReference type="NCBI Taxonomy" id="1764581"/>
    <lineage>
        <taxon>Bacteria</taxon>
        <taxon>Pseudomonadati</taxon>
        <taxon>Pseudomonadota</taxon>
        <taxon>Alphaproteobacteria</taxon>
        <taxon>Hyphomicrobiales</taxon>
        <taxon>Tepidamorphaceae</taxon>
        <taxon>Microbaculum</taxon>
    </lineage>
</organism>
<dbReference type="EMBL" id="JAZHOF010000002">
    <property type="protein sequence ID" value="MEJ8570871.1"/>
    <property type="molecule type" value="Genomic_DNA"/>
</dbReference>
<dbReference type="InterPro" id="IPR050832">
    <property type="entry name" value="Bact_Acetyltransf"/>
</dbReference>
<dbReference type="RefSeq" id="WP_340328567.1">
    <property type="nucleotide sequence ID" value="NZ_JAZHOF010000002.1"/>
</dbReference>
<accession>A0AAW9RM27</accession>
<dbReference type="CDD" id="cd04301">
    <property type="entry name" value="NAT_SF"/>
    <property type="match status" value="1"/>
</dbReference>
<reference evidence="4 5" key="1">
    <citation type="submission" date="2024-02" db="EMBL/GenBank/DDBJ databases">
        <title>Genome analysis and characterization of Microbaculum marinisediminis sp. nov., isolated from marine sediment.</title>
        <authorList>
            <person name="Du Z.-J."/>
            <person name="Ye Y.-Q."/>
            <person name="Zhang Z.-R."/>
            <person name="Yuan S.-M."/>
            <person name="Zhang X.-Y."/>
        </authorList>
    </citation>
    <scope>NUCLEOTIDE SEQUENCE [LARGE SCALE GENOMIC DNA]</scope>
    <source>
        <strain evidence="4 5">SDUM1044001</strain>
    </source>
</reference>
<name>A0AAW9RM27_9HYPH</name>
<dbReference type="Proteomes" id="UP001378188">
    <property type="component" value="Unassembled WGS sequence"/>
</dbReference>
<comment type="caution">
    <text evidence="4">The sequence shown here is derived from an EMBL/GenBank/DDBJ whole genome shotgun (WGS) entry which is preliminary data.</text>
</comment>